<feature type="domain" description="PLD phosphodiesterase" evidence="1">
    <location>
        <begin position="1"/>
        <end position="24"/>
    </location>
</feature>
<dbReference type="PROSITE" id="PS50035">
    <property type="entry name" value="PLD"/>
    <property type="match status" value="1"/>
</dbReference>
<name>A0A645HIA5_9ZZZZ</name>
<keyword evidence="2" id="KW-0808">Transferase</keyword>
<dbReference type="EC" id="2.7.8.-" evidence="2"/>
<dbReference type="SUPFAM" id="SSF56024">
    <property type="entry name" value="Phospholipase D/nuclease"/>
    <property type="match status" value="1"/>
</dbReference>
<dbReference type="InterPro" id="IPR001736">
    <property type="entry name" value="PLipase_D/transphosphatidylase"/>
</dbReference>
<dbReference type="EMBL" id="VSSQ01088959">
    <property type="protein sequence ID" value="MPN35403.1"/>
    <property type="molecule type" value="Genomic_DNA"/>
</dbReference>
<dbReference type="InterPro" id="IPR025202">
    <property type="entry name" value="PLD-like_dom"/>
</dbReference>
<dbReference type="Pfam" id="PF13091">
    <property type="entry name" value="PLDc_2"/>
    <property type="match status" value="1"/>
</dbReference>
<dbReference type="AlphaFoldDB" id="A0A645HIA5"/>
<dbReference type="PANTHER" id="PTHR21248">
    <property type="entry name" value="CARDIOLIPIN SYNTHASE"/>
    <property type="match status" value="1"/>
</dbReference>
<dbReference type="GO" id="GO:0030572">
    <property type="term" value="F:phosphatidyltransferase activity"/>
    <property type="evidence" value="ECO:0007669"/>
    <property type="project" value="UniProtKB-ARBA"/>
</dbReference>
<dbReference type="GO" id="GO:0032049">
    <property type="term" value="P:cardiolipin biosynthetic process"/>
    <property type="evidence" value="ECO:0007669"/>
    <property type="project" value="UniProtKB-ARBA"/>
</dbReference>
<proteinExistence type="predicted"/>
<evidence type="ECO:0000259" key="1">
    <source>
        <dbReference type="PROSITE" id="PS50035"/>
    </source>
</evidence>
<dbReference type="PANTHER" id="PTHR21248:SF22">
    <property type="entry name" value="PHOSPHOLIPASE D"/>
    <property type="match status" value="1"/>
</dbReference>
<accession>A0A645HIA5</accession>
<reference evidence="2" key="1">
    <citation type="submission" date="2019-08" db="EMBL/GenBank/DDBJ databases">
        <authorList>
            <person name="Kucharzyk K."/>
            <person name="Murdoch R.W."/>
            <person name="Higgins S."/>
            <person name="Loffler F."/>
        </authorList>
    </citation>
    <scope>NUCLEOTIDE SEQUENCE</scope>
</reference>
<sequence length="83" mass="9423">MHAKVFVSDDSLASVGSINLDYRSLYHHFEAGCLLYGCKCIADIKEDYLVTLETCHQVTPAECKFGLLKRLEQEILRLFAPLM</sequence>
<organism evidence="2">
    <name type="scientific">bioreactor metagenome</name>
    <dbReference type="NCBI Taxonomy" id="1076179"/>
    <lineage>
        <taxon>unclassified sequences</taxon>
        <taxon>metagenomes</taxon>
        <taxon>ecological metagenomes</taxon>
    </lineage>
</organism>
<gene>
    <name evidence="2" type="ORF">SDC9_182901</name>
</gene>
<dbReference type="Gene3D" id="3.30.870.10">
    <property type="entry name" value="Endonuclease Chain A"/>
    <property type="match status" value="1"/>
</dbReference>
<evidence type="ECO:0000313" key="2">
    <source>
        <dbReference type="EMBL" id="MPN35403.1"/>
    </source>
</evidence>
<comment type="caution">
    <text evidence="2">The sequence shown here is derived from an EMBL/GenBank/DDBJ whole genome shotgun (WGS) entry which is preliminary data.</text>
</comment>
<protein>
    <submittedName>
        <fullName evidence="2">Cardiolipin synthase</fullName>
        <ecNumber evidence="2">2.7.8.-</ecNumber>
    </submittedName>
</protein>